<dbReference type="CDD" id="cd11413">
    <property type="entry name" value="bHLH_TS_TAL_LYL"/>
    <property type="match status" value="1"/>
</dbReference>
<keyword evidence="1" id="KW-0805">Transcription regulation</keyword>
<dbReference type="Pfam" id="PF00010">
    <property type="entry name" value="HLH"/>
    <property type="match status" value="1"/>
</dbReference>
<dbReference type="GO" id="GO:0046983">
    <property type="term" value="F:protein dimerization activity"/>
    <property type="evidence" value="ECO:0007669"/>
    <property type="project" value="InterPro"/>
</dbReference>
<dbReference type="GO" id="GO:0000981">
    <property type="term" value="F:DNA-binding transcription factor activity, RNA polymerase II-specific"/>
    <property type="evidence" value="ECO:0007669"/>
    <property type="project" value="InterPro"/>
</dbReference>
<comment type="caution">
    <text evidence="7">The sequence shown here is derived from an EMBL/GenBank/DDBJ whole genome shotgun (WGS) entry which is preliminary data.</text>
</comment>
<reference evidence="7 8" key="1">
    <citation type="journal article" date="2018" name="G3 (Bethesda)">
        <title>A High-Quality Reference Genome for the Invasive Mosquitofish Gambusia affinis Using a Chicago Library.</title>
        <authorList>
            <person name="Hoffberg S.L."/>
            <person name="Troendle N.J."/>
            <person name="Glenn T.C."/>
            <person name="Mahmud O."/>
            <person name="Louha S."/>
            <person name="Chalopin D."/>
            <person name="Bennetzen J.L."/>
            <person name="Mauricio R."/>
        </authorList>
    </citation>
    <scope>NUCLEOTIDE SEQUENCE [LARGE SCALE GENOMIC DNA]</scope>
    <source>
        <strain evidence="7">NE01/NJP1002.9</strain>
        <tissue evidence="7">Muscle</tissue>
    </source>
</reference>
<evidence type="ECO:0000313" key="7">
    <source>
        <dbReference type="EMBL" id="PWA21068.1"/>
    </source>
</evidence>
<evidence type="ECO:0000313" key="8">
    <source>
        <dbReference type="Proteomes" id="UP000250572"/>
    </source>
</evidence>
<evidence type="ECO:0000256" key="2">
    <source>
        <dbReference type="ARBA" id="ARBA00023125"/>
    </source>
</evidence>
<dbReference type="FunFam" id="4.10.280.10:FF:000015">
    <property type="entry name" value="T-cell acute lymphocytic leukemia 1"/>
    <property type="match status" value="1"/>
</dbReference>
<dbReference type="EMBL" id="NHOQ01001911">
    <property type="protein sequence ID" value="PWA21068.1"/>
    <property type="molecule type" value="Genomic_DNA"/>
</dbReference>
<dbReference type="InterPro" id="IPR011598">
    <property type="entry name" value="bHLH_dom"/>
</dbReference>
<dbReference type="SMART" id="SM00353">
    <property type="entry name" value="HLH"/>
    <property type="match status" value="1"/>
</dbReference>
<sequence length="300" mass="34180">MRPDFLRILHETEMLRETRDPDSCVPVRQRGSPYEPSPGDGSRPLGIRRVFTNSRERRRQQNVNGAFAELRRLIPTHPPDRKLSKNDILRHALRYIHFLDRLLVDQEDGGLQGAPSPRWTQISEDGDSDGVLELQRYLHRYQVQLSSQSEPTDGQTHPRLEAELETSSATETPLSSSGILRLLIVSLRRLRCLSATIITPTHHQLVTRPTSSHGDKWMHSCGNDHLLRFVDLPTKTLFDLSNMAANVNNMAAVPGQKHRKEAGSFWSVPVLFLFVLDQYGQAVAAPIRPTWRSRTHLDNR</sequence>
<dbReference type="Gene3D" id="4.10.280.10">
    <property type="entry name" value="Helix-loop-helix DNA-binding domain"/>
    <property type="match status" value="1"/>
</dbReference>
<keyword evidence="2" id="KW-0238">DNA-binding</keyword>
<evidence type="ECO:0000256" key="3">
    <source>
        <dbReference type="ARBA" id="ARBA00023163"/>
    </source>
</evidence>
<evidence type="ECO:0000259" key="6">
    <source>
        <dbReference type="PROSITE" id="PS50888"/>
    </source>
</evidence>
<dbReference type="InterPro" id="IPR036638">
    <property type="entry name" value="HLH_DNA-bd_sf"/>
</dbReference>
<accession>A0A315VCF5</accession>
<proteinExistence type="predicted"/>
<feature type="domain" description="BHLH" evidence="6">
    <location>
        <begin position="47"/>
        <end position="99"/>
    </location>
</feature>
<keyword evidence="8" id="KW-1185">Reference proteome</keyword>
<dbReference type="AlphaFoldDB" id="A0A315VCF5"/>
<dbReference type="SUPFAM" id="SSF47459">
    <property type="entry name" value="HLH, helix-loop-helix DNA-binding domain"/>
    <property type="match status" value="1"/>
</dbReference>
<evidence type="ECO:0000256" key="1">
    <source>
        <dbReference type="ARBA" id="ARBA00023015"/>
    </source>
</evidence>
<organism evidence="7 8">
    <name type="scientific">Gambusia affinis</name>
    <name type="common">Western mosquitofish</name>
    <name type="synonym">Heterandria affinis</name>
    <dbReference type="NCBI Taxonomy" id="33528"/>
    <lineage>
        <taxon>Eukaryota</taxon>
        <taxon>Metazoa</taxon>
        <taxon>Chordata</taxon>
        <taxon>Craniata</taxon>
        <taxon>Vertebrata</taxon>
        <taxon>Euteleostomi</taxon>
        <taxon>Actinopterygii</taxon>
        <taxon>Neopterygii</taxon>
        <taxon>Teleostei</taxon>
        <taxon>Neoteleostei</taxon>
        <taxon>Acanthomorphata</taxon>
        <taxon>Ovalentaria</taxon>
        <taxon>Atherinomorphae</taxon>
        <taxon>Cyprinodontiformes</taxon>
        <taxon>Poeciliidae</taxon>
        <taxon>Poeciliinae</taxon>
        <taxon>Gambusia</taxon>
    </lineage>
</organism>
<dbReference type="PROSITE" id="PS50888">
    <property type="entry name" value="BHLH"/>
    <property type="match status" value="1"/>
</dbReference>
<dbReference type="Proteomes" id="UP000250572">
    <property type="component" value="Unassembled WGS sequence"/>
</dbReference>
<feature type="region of interest" description="Disordered" evidence="5">
    <location>
        <begin position="17"/>
        <end position="46"/>
    </location>
</feature>
<dbReference type="GO" id="GO:0000978">
    <property type="term" value="F:RNA polymerase II cis-regulatory region sequence-specific DNA binding"/>
    <property type="evidence" value="ECO:0007669"/>
    <property type="project" value="TreeGrafter"/>
</dbReference>
<keyword evidence="3" id="KW-0804">Transcription</keyword>
<dbReference type="InterPro" id="IPR040238">
    <property type="entry name" value="TAL-like"/>
</dbReference>
<gene>
    <name evidence="7" type="ORF">CCH79_00009550</name>
</gene>
<protein>
    <recommendedName>
        <fullName evidence="4">Stem cell protein</fullName>
    </recommendedName>
</protein>
<evidence type="ECO:0000256" key="4">
    <source>
        <dbReference type="ARBA" id="ARBA00075195"/>
    </source>
</evidence>
<evidence type="ECO:0000256" key="5">
    <source>
        <dbReference type="SAM" id="MobiDB-lite"/>
    </source>
</evidence>
<dbReference type="PANTHER" id="PTHR13864">
    <property type="entry name" value="T-CELL ACUTE LYMPHOCYTIC LEUKEMIA/STEM CELL LEUKEMIA-RELATED"/>
    <property type="match status" value="1"/>
</dbReference>
<name>A0A315VCF5_GAMAF</name>
<dbReference type="PANTHER" id="PTHR13864:SF15">
    <property type="entry name" value="T-CELL ACUTE LYMPHOCYTIC LEUKEMIA PROTEIN 1 HOMOLOG-RELATED"/>
    <property type="match status" value="1"/>
</dbReference>
<dbReference type="STRING" id="33528.ENSGAFP00000017157"/>